<name>B0N258_9FIRM</name>
<dbReference type="GO" id="GO:0003677">
    <property type="term" value="F:DNA binding"/>
    <property type="evidence" value="ECO:0007669"/>
    <property type="project" value="InterPro"/>
</dbReference>
<dbReference type="eggNOG" id="COG1737">
    <property type="taxonomic scope" value="Bacteria"/>
</dbReference>
<reference evidence="2" key="1">
    <citation type="submission" date="2007-11" db="EMBL/GenBank/DDBJ databases">
        <authorList>
            <person name="Fulton L."/>
            <person name="Clifton S."/>
            <person name="Fulton B."/>
            <person name="Xu J."/>
            <person name="Minx P."/>
            <person name="Pepin K.H."/>
            <person name="Johnson M."/>
            <person name="Thiruvilangam P."/>
            <person name="Bhonagiri V."/>
            <person name="Nash W.E."/>
            <person name="Mardis E.R."/>
            <person name="Wilson R.K."/>
        </authorList>
    </citation>
    <scope>NUCLEOTIDE SEQUENCE [LARGE SCALE GENOMIC DNA]</scope>
    <source>
        <strain evidence="2">DSM 1402</strain>
    </source>
</reference>
<evidence type="ECO:0000313" key="2">
    <source>
        <dbReference type="EMBL" id="EDS19818.1"/>
    </source>
</evidence>
<gene>
    <name evidence="2" type="ORF">CLORAM_00694</name>
</gene>
<dbReference type="PANTHER" id="PTHR30514">
    <property type="entry name" value="GLUCOKINASE"/>
    <property type="match status" value="1"/>
</dbReference>
<dbReference type="InterPro" id="IPR009057">
    <property type="entry name" value="Homeodomain-like_sf"/>
</dbReference>
<dbReference type="InterPro" id="IPR047640">
    <property type="entry name" value="RpiR-like"/>
</dbReference>
<dbReference type="HOGENOM" id="CLU_055769_5_0_9"/>
<dbReference type="SUPFAM" id="SSF53697">
    <property type="entry name" value="SIS domain"/>
    <property type="match status" value="1"/>
</dbReference>
<protein>
    <submittedName>
        <fullName evidence="2">Transcriptional regulator, RpiR family</fullName>
    </submittedName>
</protein>
<evidence type="ECO:0000313" key="3">
    <source>
        <dbReference type="Proteomes" id="UP000005798"/>
    </source>
</evidence>
<dbReference type="Pfam" id="PF01380">
    <property type="entry name" value="SIS"/>
    <property type="match status" value="1"/>
</dbReference>
<dbReference type="GO" id="GO:1901135">
    <property type="term" value="P:carbohydrate derivative metabolic process"/>
    <property type="evidence" value="ECO:0007669"/>
    <property type="project" value="InterPro"/>
</dbReference>
<dbReference type="Gene3D" id="3.40.50.10490">
    <property type="entry name" value="Glucose-6-phosphate isomerase like protein, domain 1"/>
    <property type="match status" value="1"/>
</dbReference>
<dbReference type="InterPro" id="IPR000281">
    <property type="entry name" value="HTH_RpiR"/>
</dbReference>
<dbReference type="Proteomes" id="UP000005798">
    <property type="component" value="Unassembled WGS sequence"/>
</dbReference>
<reference evidence="2" key="2">
    <citation type="submission" date="2014-06" db="EMBL/GenBank/DDBJ databases">
        <title>Draft genome sequence of Clostridium ramosum(DSM 1402).</title>
        <authorList>
            <person name="Sudarsanam P."/>
            <person name="Ley R."/>
            <person name="Guruge J."/>
            <person name="Turnbaugh P.J."/>
            <person name="Mahowald M."/>
            <person name="Liep D."/>
            <person name="Gordon J."/>
        </authorList>
    </citation>
    <scope>NUCLEOTIDE SEQUENCE</scope>
    <source>
        <strain evidence="2">DSM 1402</strain>
    </source>
</reference>
<sequence>MIKYRYDQIVKGGLRNMIIEHLLDDNNLTNTEKSIAQFLLNKDQKINNLTSSELGKQSYTSQAAVTRLYKKLGFNNFREFLSTLILERNDYLKYNDLPTEHPEQYFTSLEDTEKVIASLYEKAMIQTNRLLDKNVVNRVCNRILSASFIDIYGIGLSDTIAKEMCFKLQSLGLPCSYQNGINIKYIDNMQQHQSNVSILITTTGDNNLIKEIAKILKNRNVYTVGILGKKGKDLIQLCHDYLLFDTSLFEDIDSLCATFSAEYVINILYATLLYRLELSNYMHYLK</sequence>
<comment type="caution">
    <text evidence="2">The sequence shown here is derived from an EMBL/GenBank/DDBJ whole genome shotgun (WGS) entry which is preliminary data.</text>
</comment>
<dbReference type="SUPFAM" id="SSF46689">
    <property type="entry name" value="Homeodomain-like"/>
    <property type="match status" value="1"/>
</dbReference>
<proteinExistence type="predicted"/>
<dbReference type="AlphaFoldDB" id="B0N258"/>
<accession>B0N258</accession>
<feature type="domain" description="HTH rpiR-type" evidence="1">
    <location>
        <begin position="15"/>
        <end position="91"/>
    </location>
</feature>
<dbReference type="GO" id="GO:0003700">
    <property type="term" value="F:DNA-binding transcription factor activity"/>
    <property type="evidence" value="ECO:0007669"/>
    <property type="project" value="InterPro"/>
</dbReference>
<dbReference type="Gene3D" id="1.10.10.10">
    <property type="entry name" value="Winged helix-like DNA-binding domain superfamily/Winged helix DNA-binding domain"/>
    <property type="match status" value="1"/>
</dbReference>
<dbReference type="Pfam" id="PF01418">
    <property type="entry name" value="HTH_6"/>
    <property type="match status" value="1"/>
</dbReference>
<keyword evidence="3" id="KW-1185">Reference proteome</keyword>
<organism evidence="2 3">
    <name type="scientific">Thomasclavelia ramosa DSM 1402</name>
    <dbReference type="NCBI Taxonomy" id="445974"/>
    <lineage>
        <taxon>Bacteria</taxon>
        <taxon>Bacillati</taxon>
        <taxon>Bacillota</taxon>
        <taxon>Erysipelotrichia</taxon>
        <taxon>Erysipelotrichales</taxon>
        <taxon>Coprobacillaceae</taxon>
        <taxon>Thomasclavelia</taxon>
    </lineage>
</organism>
<dbReference type="PROSITE" id="PS51071">
    <property type="entry name" value="HTH_RPIR"/>
    <property type="match status" value="1"/>
</dbReference>
<dbReference type="InterPro" id="IPR036388">
    <property type="entry name" value="WH-like_DNA-bd_sf"/>
</dbReference>
<dbReference type="PANTHER" id="PTHR30514:SF1">
    <property type="entry name" value="HTH-TYPE TRANSCRIPTIONAL REGULATOR HEXR-RELATED"/>
    <property type="match status" value="1"/>
</dbReference>
<evidence type="ECO:0000259" key="1">
    <source>
        <dbReference type="PROSITE" id="PS51071"/>
    </source>
</evidence>
<dbReference type="GO" id="GO:0097367">
    <property type="term" value="F:carbohydrate derivative binding"/>
    <property type="evidence" value="ECO:0007669"/>
    <property type="project" value="InterPro"/>
</dbReference>
<dbReference type="InterPro" id="IPR001347">
    <property type="entry name" value="SIS_dom"/>
</dbReference>
<dbReference type="InterPro" id="IPR046348">
    <property type="entry name" value="SIS_dom_sf"/>
</dbReference>
<dbReference type="EMBL" id="ABFX02000003">
    <property type="protein sequence ID" value="EDS19818.1"/>
    <property type="molecule type" value="Genomic_DNA"/>
</dbReference>